<dbReference type="GO" id="GO:0016209">
    <property type="term" value="F:antioxidant activity"/>
    <property type="evidence" value="ECO:0007669"/>
    <property type="project" value="InterPro"/>
</dbReference>
<name>A0A1H3D2M0_9FLAO</name>
<dbReference type="PANTHER" id="PTHR42852">
    <property type="entry name" value="THIOL:DISULFIDE INTERCHANGE PROTEIN DSBE"/>
    <property type="match status" value="1"/>
</dbReference>
<gene>
    <name evidence="3" type="ORF">SAMN05444411_10737</name>
</gene>
<protein>
    <submittedName>
        <fullName evidence="3">Peroxiredoxin</fullName>
    </submittedName>
</protein>
<dbReference type="PROSITE" id="PS51352">
    <property type="entry name" value="THIOREDOXIN_2"/>
    <property type="match status" value="1"/>
</dbReference>
<dbReference type="SUPFAM" id="SSF52833">
    <property type="entry name" value="Thioredoxin-like"/>
    <property type="match status" value="1"/>
</dbReference>
<dbReference type="InterPro" id="IPR050553">
    <property type="entry name" value="Thioredoxin_ResA/DsbE_sf"/>
</dbReference>
<dbReference type="AlphaFoldDB" id="A0A1H3D2M0"/>
<organism evidence="3 4">
    <name type="scientific">Lutibacter oricola</name>
    <dbReference type="NCBI Taxonomy" id="762486"/>
    <lineage>
        <taxon>Bacteria</taxon>
        <taxon>Pseudomonadati</taxon>
        <taxon>Bacteroidota</taxon>
        <taxon>Flavobacteriia</taxon>
        <taxon>Flavobacteriales</taxon>
        <taxon>Flavobacteriaceae</taxon>
        <taxon>Lutibacter</taxon>
    </lineage>
</organism>
<feature type="domain" description="Thioredoxin" evidence="2">
    <location>
        <begin position="23"/>
        <end position="162"/>
    </location>
</feature>
<dbReference type="Pfam" id="PF00578">
    <property type="entry name" value="AhpC-TSA"/>
    <property type="match status" value="1"/>
</dbReference>
<evidence type="ECO:0000313" key="4">
    <source>
        <dbReference type="Proteomes" id="UP000199595"/>
    </source>
</evidence>
<feature type="signal peptide" evidence="1">
    <location>
        <begin position="1"/>
        <end position="20"/>
    </location>
</feature>
<dbReference type="InterPro" id="IPR000866">
    <property type="entry name" value="AhpC/TSA"/>
</dbReference>
<dbReference type="CDD" id="cd02966">
    <property type="entry name" value="TlpA_like_family"/>
    <property type="match status" value="1"/>
</dbReference>
<evidence type="ECO:0000313" key="3">
    <source>
        <dbReference type="EMBL" id="SDX60713.1"/>
    </source>
</evidence>
<dbReference type="GO" id="GO:0016491">
    <property type="term" value="F:oxidoreductase activity"/>
    <property type="evidence" value="ECO:0007669"/>
    <property type="project" value="InterPro"/>
</dbReference>
<feature type="chain" id="PRO_5011621708" evidence="1">
    <location>
        <begin position="21"/>
        <end position="162"/>
    </location>
</feature>
<reference evidence="3 4" key="1">
    <citation type="submission" date="2016-10" db="EMBL/GenBank/DDBJ databases">
        <authorList>
            <person name="de Groot N.N."/>
        </authorList>
    </citation>
    <scope>NUCLEOTIDE SEQUENCE [LARGE SCALE GENOMIC DNA]</scope>
    <source>
        <strain evidence="3 4">DSM 24956</strain>
    </source>
</reference>
<evidence type="ECO:0000256" key="1">
    <source>
        <dbReference type="SAM" id="SignalP"/>
    </source>
</evidence>
<dbReference type="STRING" id="762486.SAMN05444411_10737"/>
<dbReference type="Proteomes" id="UP000199595">
    <property type="component" value="Unassembled WGS sequence"/>
</dbReference>
<proteinExistence type="predicted"/>
<sequence length="162" mass="18580">MFKRLVFFLVTVFIVLSANSQVVHKGVKAPDFKLYNLKGNSSTLKTYSNKVVVIKMWFTTCAPCIQEISKVNKVVEKYKNREDIVFLAPAPNSKKTLKKFLRKADFDYEVMSGSYEMLKVYNPVRRYPSHVIIDKKGVVSFVLEGSSENIDEILTTEIEKVL</sequence>
<dbReference type="InterPro" id="IPR036249">
    <property type="entry name" value="Thioredoxin-like_sf"/>
</dbReference>
<dbReference type="PANTHER" id="PTHR42852:SF17">
    <property type="entry name" value="THIOREDOXIN-LIKE PROTEIN HI_1115"/>
    <property type="match status" value="1"/>
</dbReference>
<dbReference type="InterPro" id="IPR013766">
    <property type="entry name" value="Thioredoxin_domain"/>
</dbReference>
<accession>A0A1H3D2M0</accession>
<keyword evidence="1" id="KW-0732">Signal</keyword>
<dbReference type="EMBL" id="FNNJ01000007">
    <property type="protein sequence ID" value="SDX60713.1"/>
    <property type="molecule type" value="Genomic_DNA"/>
</dbReference>
<dbReference type="OrthoDB" id="9815205at2"/>
<keyword evidence="4" id="KW-1185">Reference proteome</keyword>
<dbReference type="RefSeq" id="WP_090124040.1">
    <property type="nucleotide sequence ID" value="NZ_FNNJ01000007.1"/>
</dbReference>
<dbReference type="Gene3D" id="3.40.30.10">
    <property type="entry name" value="Glutaredoxin"/>
    <property type="match status" value="1"/>
</dbReference>
<evidence type="ECO:0000259" key="2">
    <source>
        <dbReference type="PROSITE" id="PS51352"/>
    </source>
</evidence>